<reference evidence="2 3" key="1">
    <citation type="submission" date="2014-06" db="EMBL/GenBank/DDBJ databases">
        <title>Draft genome sequence of Paenibacillus sp. MSt1.</title>
        <authorList>
            <person name="Aw Y.K."/>
            <person name="Ong K.S."/>
            <person name="Gan H.M."/>
            <person name="Lee S.M."/>
        </authorList>
    </citation>
    <scope>NUCLEOTIDE SEQUENCE [LARGE SCALE GENOMIC DNA]</scope>
    <source>
        <strain evidence="2 3">MSt1</strain>
    </source>
</reference>
<feature type="transmembrane region" description="Helical" evidence="1">
    <location>
        <begin position="94"/>
        <end position="113"/>
    </location>
</feature>
<evidence type="ECO:0000313" key="2">
    <source>
        <dbReference type="EMBL" id="KEQ26948.1"/>
    </source>
</evidence>
<accession>A0A081P8C5</accession>
<keyword evidence="1" id="KW-0472">Membrane</keyword>
<dbReference type="EMBL" id="JNVM01000004">
    <property type="protein sequence ID" value="KEQ26948.1"/>
    <property type="molecule type" value="Genomic_DNA"/>
</dbReference>
<evidence type="ECO:0008006" key="4">
    <source>
        <dbReference type="Google" id="ProtNLM"/>
    </source>
</evidence>
<dbReference type="Proteomes" id="UP000028123">
    <property type="component" value="Unassembled WGS sequence"/>
</dbReference>
<protein>
    <recommendedName>
        <fullName evidence="4">DUF1453 domain-containing protein</fullName>
    </recommendedName>
</protein>
<comment type="caution">
    <text evidence="2">The sequence shown here is derived from an EMBL/GenBank/DDBJ whole genome shotgun (WGS) entry which is preliminary data.</text>
</comment>
<feature type="transmembrane region" description="Helical" evidence="1">
    <location>
        <begin position="6"/>
        <end position="24"/>
    </location>
</feature>
<proteinExistence type="predicted"/>
<keyword evidence="1" id="KW-0812">Transmembrane</keyword>
<organism evidence="2 3">
    <name type="scientific">Paenibacillus tyrfis</name>
    <dbReference type="NCBI Taxonomy" id="1501230"/>
    <lineage>
        <taxon>Bacteria</taxon>
        <taxon>Bacillati</taxon>
        <taxon>Bacillota</taxon>
        <taxon>Bacilli</taxon>
        <taxon>Bacillales</taxon>
        <taxon>Paenibacillaceae</taxon>
        <taxon>Paenibacillus</taxon>
    </lineage>
</organism>
<sequence length="158" mass="17291">MLHGPMLALVIIAVVVYVVIRKLMPKKVDRGDILVLPILAGYKAFTSLPKDMTILMNTELFLVCIVSIVIGVWQGISTQVYSKQGILYSKSGPSYIIAWICYLAARILIKLIFEGSLTGGGDWLTWAGIALSSGAMSGILYLRYPEIGKVIARSGERK</sequence>
<keyword evidence="3" id="KW-1185">Reference proteome</keyword>
<gene>
    <name evidence="2" type="ORF">ET33_23855</name>
</gene>
<evidence type="ECO:0000313" key="3">
    <source>
        <dbReference type="Proteomes" id="UP000028123"/>
    </source>
</evidence>
<dbReference type="AlphaFoldDB" id="A0A081P8C5"/>
<keyword evidence="1" id="KW-1133">Transmembrane helix</keyword>
<name>A0A081P8C5_9BACL</name>
<feature type="transmembrane region" description="Helical" evidence="1">
    <location>
        <begin position="125"/>
        <end position="144"/>
    </location>
</feature>
<evidence type="ECO:0000256" key="1">
    <source>
        <dbReference type="SAM" id="Phobius"/>
    </source>
</evidence>
<feature type="transmembrane region" description="Helical" evidence="1">
    <location>
        <begin position="54"/>
        <end position="73"/>
    </location>
</feature>